<gene>
    <name evidence="1" type="ORF">ERS852580_02155</name>
</gene>
<name>A0A173UFP4_9FIRM</name>
<accession>A0A173UFP4</accession>
<evidence type="ECO:0000313" key="1">
    <source>
        <dbReference type="EMBL" id="CUN13791.1"/>
    </source>
</evidence>
<dbReference type="EMBL" id="CYXM01000010">
    <property type="protein sequence ID" value="CUN13791.1"/>
    <property type="molecule type" value="Genomic_DNA"/>
</dbReference>
<reference evidence="1 2" key="1">
    <citation type="submission" date="2015-09" db="EMBL/GenBank/DDBJ databases">
        <authorList>
            <consortium name="Pathogen Informatics"/>
        </authorList>
    </citation>
    <scope>NUCLEOTIDE SEQUENCE [LARGE SCALE GENOMIC DNA]</scope>
    <source>
        <strain evidence="1 2">2789STDY5834968</strain>
    </source>
</reference>
<sequence>MHLADVERHYMKPKTAKSMELYDILLRRGYPEPFCDEITKNLNTDWTAQRMIGYLSHYKKLPMEEIADEMLAILSDRNRIMQKHELEETNARWNEYLNR</sequence>
<proteinExistence type="predicted"/>
<dbReference type="Proteomes" id="UP000095673">
    <property type="component" value="Unassembled WGS sequence"/>
</dbReference>
<evidence type="ECO:0000313" key="2">
    <source>
        <dbReference type="Proteomes" id="UP000095673"/>
    </source>
</evidence>
<dbReference type="AlphaFoldDB" id="A0A173UFP4"/>
<protein>
    <submittedName>
        <fullName evidence="1">Uncharacterized protein</fullName>
    </submittedName>
</protein>
<organism evidence="1 2">
    <name type="scientific">Agathobacter rectalis</name>
    <dbReference type="NCBI Taxonomy" id="39491"/>
    <lineage>
        <taxon>Bacteria</taxon>
        <taxon>Bacillati</taxon>
        <taxon>Bacillota</taxon>
        <taxon>Clostridia</taxon>
        <taxon>Lachnospirales</taxon>
        <taxon>Lachnospiraceae</taxon>
        <taxon>Agathobacter</taxon>
    </lineage>
</organism>